<evidence type="ECO:0000256" key="9">
    <source>
        <dbReference type="PROSITE-ProRule" id="PRU10125"/>
    </source>
</evidence>
<feature type="site" description="Could be important to modulate the pK values of the two catalytic cysteine residues" evidence="8">
    <location>
        <position position="197"/>
    </location>
</feature>
<feature type="active site" description="Proton donor" evidence="8">
    <location>
        <position position="74"/>
    </location>
</feature>
<feature type="active site" description="Proton acceptor" evidence="8">
    <location>
        <position position="207"/>
    </location>
</feature>
<dbReference type="UniPathway" id="UPA00034">
    <property type="reaction ID" value="UER00025"/>
</dbReference>
<comment type="caution">
    <text evidence="10">The sequence shown here is derived from an EMBL/GenBank/DDBJ whole genome shotgun (WGS) entry which is preliminary data.</text>
</comment>
<dbReference type="Proteomes" id="UP000230859">
    <property type="component" value="Unassembled WGS sequence"/>
</dbReference>
<evidence type="ECO:0000256" key="3">
    <source>
        <dbReference type="ARBA" id="ARBA00013080"/>
    </source>
</evidence>
<name>A0A2H0LT06_9BACT</name>
<evidence type="ECO:0000256" key="1">
    <source>
        <dbReference type="ARBA" id="ARBA00005196"/>
    </source>
</evidence>
<feature type="active site" evidence="9">
    <location>
        <position position="74"/>
    </location>
</feature>
<dbReference type="InterPro" id="IPR018510">
    <property type="entry name" value="DAP_epimerase_AS"/>
</dbReference>
<dbReference type="InterPro" id="IPR001653">
    <property type="entry name" value="DAP_epimerase_DapF"/>
</dbReference>
<feature type="binding site" evidence="8">
    <location>
        <begin position="75"/>
        <end position="76"/>
    </location>
    <ligand>
        <name>substrate</name>
    </ligand>
</feature>
<proteinExistence type="inferred from homology"/>
<dbReference type="PANTHER" id="PTHR31689">
    <property type="entry name" value="DIAMINOPIMELATE EPIMERASE, CHLOROPLASTIC"/>
    <property type="match status" value="1"/>
</dbReference>
<comment type="subcellular location">
    <subcellularLocation>
        <location evidence="8">Cytoplasm</location>
    </subcellularLocation>
</comment>
<dbReference type="PROSITE" id="PS01326">
    <property type="entry name" value="DAP_EPIMERASE"/>
    <property type="match status" value="1"/>
</dbReference>
<accession>A0A2H0LT06</accession>
<evidence type="ECO:0000256" key="5">
    <source>
        <dbReference type="ARBA" id="ARBA00023154"/>
    </source>
</evidence>
<keyword evidence="8" id="KW-0963">Cytoplasm</keyword>
<feature type="binding site" evidence="8">
    <location>
        <begin position="197"/>
        <end position="198"/>
    </location>
    <ligand>
        <name>substrate</name>
    </ligand>
</feature>
<dbReference type="HAMAP" id="MF_00197">
    <property type="entry name" value="DAP_epimerase"/>
    <property type="match status" value="1"/>
</dbReference>
<sequence length="279" mass="30880">MTRVPFYKMEASGNDFVIIDNRKGEIRDPKAFGRTVCAWHRGIGADGVLFIEPSDQHDFFLRIVNADGSEAEACGNGYRCVGRFAHEVLGLKPKMTFDTLAGPVTAEMKKKSVKVQMVQPQDLREGISLTVQNRTFEMASINTGVPHVVIWTKDLANVQVKEWGRAIRFHEKFQPKGTNVNFVQLAQDGLLQVRTYERGVEDETLACGTGSVAAAVTAWTQKKASSPVYVETRSGEHLIIHIESSGSSLKKVFLEGSAQFVFEGKILMEALRHINGSHA</sequence>
<organism evidence="10 11">
    <name type="scientific">Candidatus Abzuiibacterium crystallinum</name>
    <dbReference type="NCBI Taxonomy" id="1974748"/>
    <lineage>
        <taxon>Bacteria</taxon>
        <taxon>Pseudomonadati</taxon>
        <taxon>Candidatus Omnitrophota</taxon>
        <taxon>Candidatus Abzuiibacterium</taxon>
    </lineage>
</organism>
<evidence type="ECO:0000256" key="6">
    <source>
        <dbReference type="ARBA" id="ARBA00023235"/>
    </source>
</evidence>
<comment type="similarity">
    <text evidence="2 8">Belongs to the diaminopimelate epimerase family.</text>
</comment>
<comment type="function">
    <text evidence="8">Catalyzes the stereoinversion of LL-2,6-diaminopimelate (L,L-DAP) to meso-diaminopimelate (meso-DAP), a precursor of L-lysine and an essential component of the bacterial peptidoglycan.</text>
</comment>
<evidence type="ECO:0000256" key="7">
    <source>
        <dbReference type="ARBA" id="ARBA00051712"/>
    </source>
</evidence>
<dbReference type="GO" id="GO:0008837">
    <property type="term" value="F:diaminopimelate epimerase activity"/>
    <property type="evidence" value="ECO:0007669"/>
    <property type="project" value="UniProtKB-UniRule"/>
</dbReference>
<dbReference type="EMBL" id="PCVY01000004">
    <property type="protein sequence ID" value="PIQ87491.1"/>
    <property type="molecule type" value="Genomic_DNA"/>
</dbReference>
<dbReference type="NCBIfam" id="TIGR00652">
    <property type="entry name" value="DapF"/>
    <property type="match status" value="1"/>
</dbReference>
<dbReference type="AlphaFoldDB" id="A0A2H0LT06"/>
<keyword evidence="4 8" id="KW-0028">Amino-acid biosynthesis</keyword>
<evidence type="ECO:0000313" key="10">
    <source>
        <dbReference type="EMBL" id="PIQ87491.1"/>
    </source>
</evidence>
<feature type="binding site" evidence="8">
    <location>
        <position position="14"/>
    </location>
    <ligand>
        <name>substrate</name>
    </ligand>
</feature>
<protein>
    <recommendedName>
        <fullName evidence="3 8">Diaminopimelate epimerase</fullName>
        <shortName evidence="8">DAP epimerase</shortName>
        <ecNumber evidence="3 8">5.1.1.7</ecNumber>
    </recommendedName>
    <alternativeName>
        <fullName evidence="8">PLP-independent amino acid racemase</fullName>
    </alternativeName>
</protein>
<comment type="subunit">
    <text evidence="8">Homodimer.</text>
</comment>
<keyword evidence="6 8" id="KW-0413">Isomerase</keyword>
<comment type="caution">
    <text evidence="8">Lacks conserved residue(s) required for the propagation of feature annotation.</text>
</comment>
<evidence type="ECO:0000256" key="4">
    <source>
        <dbReference type="ARBA" id="ARBA00022605"/>
    </source>
</evidence>
<feature type="binding site" evidence="8">
    <location>
        <begin position="208"/>
        <end position="209"/>
    </location>
    <ligand>
        <name>substrate</name>
    </ligand>
</feature>
<dbReference type="GO" id="GO:0005829">
    <property type="term" value="C:cytosol"/>
    <property type="evidence" value="ECO:0007669"/>
    <property type="project" value="TreeGrafter"/>
</dbReference>
<reference evidence="10 11" key="1">
    <citation type="submission" date="2017-09" db="EMBL/GenBank/DDBJ databases">
        <title>Depth-based differentiation of microbial function through sediment-hosted aquifers and enrichment of novel symbionts in the deep terrestrial subsurface.</title>
        <authorList>
            <person name="Probst A.J."/>
            <person name="Ladd B."/>
            <person name="Jarett J.K."/>
            <person name="Geller-Mcgrath D.E."/>
            <person name="Sieber C.M."/>
            <person name="Emerson J.B."/>
            <person name="Anantharaman K."/>
            <person name="Thomas B.C."/>
            <person name="Malmstrom R."/>
            <person name="Stieglmeier M."/>
            <person name="Klingl A."/>
            <person name="Woyke T."/>
            <person name="Ryan C.M."/>
            <person name="Banfield J.F."/>
        </authorList>
    </citation>
    <scope>NUCLEOTIDE SEQUENCE [LARGE SCALE GENOMIC DNA]</scope>
    <source>
        <strain evidence="10">CG11_big_fil_rev_8_21_14_0_20_45_26</strain>
    </source>
</reference>
<dbReference type="SUPFAM" id="SSF54506">
    <property type="entry name" value="Diaminopimelate epimerase-like"/>
    <property type="match status" value="2"/>
</dbReference>
<comment type="pathway">
    <text evidence="1 8">Amino-acid biosynthesis; L-lysine biosynthesis via DAP pathway; DL-2,6-diaminopimelate from LL-2,6-diaminopimelate: step 1/1.</text>
</comment>
<evidence type="ECO:0000256" key="2">
    <source>
        <dbReference type="ARBA" id="ARBA00010219"/>
    </source>
</evidence>
<evidence type="ECO:0000313" key="11">
    <source>
        <dbReference type="Proteomes" id="UP000230859"/>
    </source>
</evidence>
<dbReference type="Gene3D" id="3.10.310.10">
    <property type="entry name" value="Diaminopimelate Epimerase, Chain A, domain 1"/>
    <property type="match status" value="2"/>
</dbReference>
<feature type="binding site" evidence="8">
    <location>
        <position position="179"/>
    </location>
    <ligand>
        <name>substrate</name>
    </ligand>
</feature>
<evidence type="ECO:0000256" key="8">
    <source>
        <dbReference type="HAMAP-Rule" id="MF_00197"/>
    </source>
</evidence>
<dbReference type="GO" id="GO:0009089">
    <property type="term" value="P:lysine biosynthetic process via diaminopimelate"/>
    <property type="evidence" value="ECO:0007669"/>
    <property type="project" value="UniProtKB-UniRule"/>
</dbReference>
<comment type="catalytic activity">
    <reaction evidence="7 8">
        <text>(2S,6S)-2,6-diaminopimelate = meso-2,6-diaminopimelate</text>
        <dbReference type="Rhea" id="RHEA:15393"/>
        <dbReference type="ChEBI" id="CHEBI:57609"/>
        <dbReference type="ChEBI" id="CHEBI:57791"/>
        <dbReference type="EC" id="5.1.1.7"/>
    </reaction>
</comment>
<keyword evidence="5 8" id="KW-0457">Lysine biosynthesis</keyword>
<feature type="binding site" evidence="8">
    <location>
        <position position="65"/>
    </location>
    <ligand>
        <name>substrate</name>
    </ligand>
</feature>
<feature type="site" description="Could be important to modulate the pK values of the two catalytic cysteine residues" evidence="8">
    <location>
        <position position="147"/>
    </location>
</feature>
<gene>
    <name evidence="8" type="primary">dapF</name>
    <name evidence="10" type="ORF">COV74_00540</name>
</gene>
<dbReference type="EC" id="5.1.1.7" evidence="3 8"/>
<dbReference type="PANTHER" id="PTHR31689:SF0">
    <property type="entry name" value="DIAMINOPIMELATE EPIMERASE"/>
    <property type="match status" value="1"/>
</dbReference>
<dbReference type="Pfam" id="PF01678">
    <property type="entry name" value="DAP_epimerase"/>
    <property type="match status" value="2"/>
</dbReference>